<evidence type="ECO:0000256" key="3">
    <source>
        <dbReference type="SAM" id="SignalP"/>
    </source>
</evidence>
<reference evidence="6 7" key="1">
    <citation type="submission" date="2020-08" db="EMBL/GenBank/DDBJ databases">
        <title>Sequencing the genomes of 1000 actinobacteria strains.</title>
        <authorList>
            <person name="Klenk H.-P."/>
        </authorList>
    </citation>
    <scope>NUCLEOTIDE SEQUENCE [LARGE SCALE GENOMIC DNA]</scope>
    <source>
        <strain evidence="6 7">DSM 43150</strain>
    </source>
</reference>
<evidence type="ECO:0000256" key="1">
    <source>
        <dbReference type="ARBA" id="ARBA00010062"/>
    </source>
</evidence>
<feature type="signal peptide" evidence="3">
    <location>
        <begin position="1"/>
        <end position="22"/>
    </location>
</feature>
<accession>A0A7W7HFC4</accession>
<evidence type="ECO:0000313" key="7">
    <source>
        <dbReference type="Proteomes" id="UP000590511"/>
    </source>
</evidence>
<dbReference type="SUPFAM" id="SSF53822">
    <property type="entry name" value="Periplasmic binding protein-like I"/>
    <property type="match status" value="1"/>
</dbReference>
<dbReference type="InterPro" id="IPR028082">
    <property type="entry name" value="Peripla_BP_I"/>
</dbReference>
<dbReference type="Pfam" id="PF13458">
    <property type="entry name" value="Peripla_BP_6"/>
    <property type="match status" value="1"/>
</dbReference>
<feature type="domain" description="Leucine-binding protein" evidence="4">
    <location>
        <begin position="42"/>
        <end position="336"/>
    </location>
</feature>
<comment type="similarity">
    <text evidence="1">Belongs to the leucine-binding protein family.</text>
</comment>
<sequence>MRRNYVRALGAVGLATAMLAAAGCQDSGGSGSTDASGSSCGKIAIFGAFTGPNAGLVLPSLNGAKLAVEQHNAANPDCQVTLQEFDTQGNADQATPIANQVAQDQSFTSVIGGHFSGESKATMPIYEAAGLVMVSPSATAAELTKAGNKSFHRVVGNDSTQAAAAVTYIKNTLKSQKVFLIDDGQTYGVGIIGEVKTGLGSLVANSDKVQTDQQNFDATISKIKSSGADLIAYGGYTNEAAPLLKQARAAGVTAKFLGFDGLYDPGFPSGAGEAAVGAIVTCPCLPAAEAGGTFSADFQKKYGEAPGSYGAEGYDGATILLEGYKAGKKTRADLLAWVDAYDKQGVSKYLKFDETGDVDKSKVVIWSYEIKAGGAFEPLSEIKLS</sequence>
<dbReference type="Proteomes" id="UP000590511">
    <property type="component" value="Unassembled WGS sequence"/>
</dbReference>
<organism evidence="6 7">
    <name type="scientific">Actinoplanes lobatus</name>
    <dbReference type="NCBI Taxonomy" id="113568"/>
    <lineage>
        <taxon>Bacteria</taxon>
        <taxon>Bacillati</taxon>
        <taxon>Actinomycetota</taxon>
        <taxon>Actinomycetes</taxon>
        <taxon>Micromonosporales</taxon>
        <taxon>Micromonosporaceae</taxon>
        <taxon>Actinoplanes</taxon>
    </lineage>
</organism>
<dbReference type="AlphaFoldDB" id="A0A7W7HFC4"/>
<feature type="chain" id="PRO_5039322327" evidence="3">
    <location>
        <begin position="23"/>
        <end position="385"/>
    </location>
</feature>
<reference evidence="5 8" key="2">
    <citation type="submission" date="2021-01" db="EMBL/GenBank/DDBJ databases">
        <title>Whole genome shotgun sequence of Actinoplanes lobatus NBRC 12513.</title>
        <authorList>
            <person name="Komaki H."/>
            <person name="Tamura T."/>
        </authorList>
    </citation>
    <scope>NUCLEOTIDE SEQUENCE [LARGE SCALE GENOMIC DNA]</scope>
    <source>
        <strain evidence="5 8">NBRC 12513</strain>
    </source>
</reference>
<evidence type="ECO:0000256" key="2">
    <source>
        <dbReference type="ARBA" id="ARBA00022729"/>
    </source>
</evidence>
<proteinExistence type="inferred from homology"/>
<dbReference type="CDD" id="cd06342">
    <property type="entry name" value="PBP1_ABC_LIVBP-like"/>
    <property type="match status" value="1"/>
</dbReference>
<evidence type="ECO:0000313" key="8">
    <source>
        <dbReference type="Proteomes" id="UP000631312"/>
    </source>
</evidence>
<dbReference type="Proteomes" id="UP000631312">
    <property type="component" value="Unassembled WGS sequence"/>
</dbReference>
<dbReference type="InterPro" id="IPR028081">
    <property type="entry name" value="Leu-bd"/>
</dbReference>
<name>A0A7W7HFC4_9ACTN</name>
<evidence type="ECO:0000259" key="4">
    <source>
        <dbReference type="Pfam" id="PF13458"/>
    </source>
</evidence>
<dbReference type="Gene3D" id="3.40.50.2300">
    <property type="match status" value="2"/>
</dbReference>
<dbReference type="PANTHER" id="PTHR47151:SF2">
    <property type="entry name" value="AMINO ACID BINDING PROTEIN"/>
    <property type="match status" value="1"/>
</dbReference>
<dbReference type="PANTHER" id="PTHR47151">
    <property type="entry name" value="LEU/ILE/VAL-BINDING ABC TRANSPORTER SUBUNIT"/>
    <property type="match status" value="1"/>
</dbReference>
<evidence type="ECO:0000313" key="6">
    <source>
        <dbReference type="EMBL" id="MBB4749528.1"/>
    </source>
</evidence>
<dbReference type="EMBL" id="JACHNC010000001">
    <property type="protein sequence ID" value="MBB4749528.1"/>
    <property type="molecule type" value="Genomic_DNA"/>
</dbReference>
<keyword evidence="2 3" id="KW-0732">Signal</keyword>
<dbReference type="EMBL" id="BOMP01000018">
    <property type="protein sequence ID" value="GIE38265.1"/>
    <property type="molecule type" value="Genomic_DNA"/>
</dbReference>
<dbReference type="RefSeq" id="WP_188121834.1">
    <property type="nucleotide sequence ID" value="NZ_BOMP01000018.1"/>
</dbReference>
<keyword evidence="8" id="KW-1185">Reference proteome</keyword>
<dbReference type="PROSITE" id="PS51257">
    <property type="entry name" value="PROKAR_LIPOPROTEIN"/>
    <property type="match status" value="1"/>
</dbReference>
<protein>
    <submittedName>
        <fullName evidence="5">Branched chain amino acid ABC transporter substrate-binding protein</fullName>
    </submittedName>
    <submittedName>
        <fullName evidence="6">Branched-chain amino acid transport system substrate-binding protein</fullName>
    </submittedName>
</protein>
<gene>
    <name evidence="5" type="ORF">Alo02nite_11630</name>
    <name evidence="6" type="ORF">BJ964_003689</name>
</gene>
<evidence type="ECO:0000313" key="5">
    <source>
        <dbReference type="EMBL" id="GIE38265.1"/>
    </source>
</evidence>
<comment type="caution">
    <text evidence="6">The sequence shown here is derived from an EMBL/GenBank/DDBJ whole genome shotgun (WGS) entry which is preliminary data.</text>
</comment>